<reference evidence="9 10" key="1">
    <citation type="submission" date="2021-08" db="EMBL/GenBank/DDBJ databases">
        <title>Lysobacter sp. strain CJ11 Genome sequencing and assembly.</title>
        <authorList>
            <person name="Kim I."/>
        </authorList>
    </citation>
    <scope>NUCLEOTIDE SEQUENCE [LARGE SCALE GENOMIC DNA]</scope>
    <source>
        <strain evidence="9 10">CJ11</strain>
    </source>
</reference>
<organism evidence="9 10">
    <name type="scientific">Lysobacter soyae</name>
    <dbReference type="NCBI Taxonomy" id="2764185"/>
    <lineage>
        <taxon>Bacteria</taxon>
        <taxon>Pseudomonadati</taxon>
        <taxon>Pseudomonadota</taxon>
        <taxon>Gammaproteobacteria</taxon>
        <taxon>Lysobacterales</taxon>
        <taxon>Lysobacteraceae</taxon>
        <taxon>Lysobacter</taxon>
    </lineage>
</organism>
<sequence length="250" mass="27000">MLTILPAFDDNYVWLFGLPGRRIVVDPGDARVVIDALNDEIPAAILITHHHGDHIGGLPELCARWPDVPVYAPEDPRIPPATRRVQNGDVVTAGDMSFEVIAVPGHTLSHVAYFGEGHLFCGDTLFSLGCGRLFEGTPQQMLNSLQRLSQLPASTKVCCAHEYTAGNAAFALTVDPDNADLKAYAVQIAELRAAGHPTLPSTLALEKACNPFLRSDTPAIIDRVSSHSGQTLSNPAAQFAALRAWKDVYR</sequence>
<feature type="binding site" evidence="7">
    <location>
        <position position="53"/>
    </location>
    <ligand>
        <name>Zn(2+)</name>
        <dbReference type="ChEBI" id="CHEBI:29105"/>
        <label>2</label>
    </ligand>
</feature>
<feature type="binding site" evidence="7">
    <location>
        <position position="106"/>
    </location>
    <ligand>
        <name>Zn(2+)</name>
        <dbReference type="ChEBI" id="CHEBI:29105"/>
        <label>1</label>
    </ligand>
</feature>
<dbReference type="SUPFAM" id="SSF56281">
    <property type="entry name" value="Metallo-hydrolase/oxidoreductase"/>
    <property type="match status" value="1"/>
</dbReference>
<dbReference type="InterPro" id="IPR035680">
    <property type="entry name" value="Clx_II_MBL"/>
</dbReference>
<comment type="subunit">
    <text evidence="7">Monomer.</text>
</comment>
<dbReference type="CDD" id="cd07723">
    <property type="entry name" value="hydroxyacylglutathione_hydrolase_MBL-fold"/>
    <property type="match status" value="1"/>
</dbReference>
<keyword evidence="5 7" id="KW-0378">Hydrolase</keyword>
<dbReference type="InterPro" id="IPR036866">
    <property type="entry name" value="RibonucZ/Hydroxyglut_hydro"/>
</dbReference>
<comment type="pathway">
    <text evidence="2 7">Secondary metabolite metabolism; methylglyoxal degradation; (R)-lactate from methylglyoxal: step 2/2.</text>
</comment>
<comment type="cofactor">
    <cofactor evidence="7">
        <name>Zn(2+)</name>
        <dbReference type="ChEBI" id="CHEBI:29105"/>
    </cofactor>
    <text evidence="7">Binds 2 Zn(2+) ions per subunit.</text>
</comment>
<feature type="binding site" evidence="7">
    <location>
        <position position="123"/>
    </location>
    <ligand>
        <name>Zn(2+)</name>
        <dbReference type="ChEBI" id="CHEBI:29105"/>
        <label>1</label>
    </ligand>
</feature>
<evidence type="ECO:0000313" key="9">
    <source>
        <dbReference type="EMBL" id="QYR53724.1"/>
    </source>
</evidence>
<feature type="binding site" evidence="7">
    <location>
        <position position="54"/>
    </location>
    <ligand>
        <name>Zn(2+)</name>
        <dbReference type="ChEBI" id="CHEBI:29105"/>
        <label>2</label>
    </ligand>
</feature>
<evidence type="ECO:0000256" key="3">
    <source>
        <dbReference type="ARBA" id="ARBA00006759"/>
    </source>
</evidence>
<evidence type="ECO:0000256" key="2">
    <source>
        <dbReference type="ARBA" id="ARBA00004963"/>
    </source>
</evidence>
<gene>
    <name evidence="7 9" type="primary">gloB</name>
    <name evidence="9" type="ORF">H8L67_04385</name>
</gene>
<comment type="function">
    <text evidence="7">Thiolesterase that catalyzes the hydrolysis of S-D-lactoyl-glutathione to form glutathione and D-lactic acid.</text>
</comment>
<name>A0ABX8WSE8_9GAMM</name>
<comment type="similarity">
    <text evidence="3 7">Belongs to the metallo-beta-lactamase superfamily. Glyoxalase II family.</text>
</comment>
<evidence type="ECO:0000259" key="8">
    <source>
        <dbReference type="SMART" id="SM00849"/>
    </source>
</evidence>
<dbReference type="PIRSF" id="PIRSF005457">
    <property type="entry name" value="Glx"/>
    <property type="match status" value="1"/>
</dbReference>
<dbReference type="InterPro" id="IPR050110">
    <property type="entry name" value="Glyoxalase_II_hydrolase"/>
</dbReference>
<dbReference type="InterPro" id="IPR017782">
    <property type="entry name" value="Hydroxyacylglutathione_Hdrlase"/>
</dbReference>
<keyword evidence="6 7" id="KW-0862">Zinc</keyword>
<dbReference type="Pfam" id="PF00753">
    <property type="entry name" value="Lactamase_B"/>
    <property type="match status" value="1"/>
</dbReference>
<dbReference type="Gene3D" id="3.60.15.10">
    <property type="entry name" value="Ribonuclease Z/Hydroxyacylglutathione hydrolase-like"/>
    <property type="match status" value="1"/>
</dbReference>
<dbReference type="PANTHER" id="PTHR43705:SF1">
    <property type="entry name" value="HYDROXYACYLGLUTATHIONE HYDROLASE GLOB"/>
    <property type="match status" value="1"/>
</dbReference>
<dbReference type="GO" id="GO:0004416">
    <property type="term" value="F:hydroxyacylglutathione hydrolase activity"/>
    <property type="evidence" value="ECO:0007669"/>
    <property type="project" value="UniProtKB-EC"/>
</dbReference>
<protein>
    <recommendedName>
        <fullName evidence="7">Hydroxyacylglutathione hydrolase</fullName>
        <ecNumber evidence="7">3.1.2.6</ecNumber>
    </recommendedName>
    <alternativeName>
        <fullName evidence="7">Glyoxalase II</fullName>
        <shortName evidence="7">Glx II</shortName>
    </alternativeName>
</protein>
<evidence type="ECO:0000256" key="4">
    <source>
        <dbReference type="ARBA" id="ARBA00022723"/>
    </source>
</evidence>
<evidence type="ECO:0000256" key="6">
    <source>
        <dbReference type="ARBA" id="ARBA00022833"/>
    </source>
</evidence>
<evidence type="ECO:0000256" key="1">
    <source>
        <dbReference type="ARBA" id="ARBA00001623"/>
    </source>
</evidence>
<dbReference type="InterPro" id="IPR032282">
    <property type="entry name" value="HAGH_C"/>
</dbReference>
<dbReference type="EMBL" id="CP080544">
    <property type="protein sequence ID" value="QYR53724.1"/>
    <property type="molecule type" value="Genomic_DNA"/>
</dbReference>
<dbReference type="NCBIfam" id="TIGR03413">
    <property type="entry name" value="GSH_gloB"/>
    <property type="match status" value="1"/>
</dbReference>
<feature type="domain" description="Metallo-beta-lactamase" evidence="8">
    <location>
        <begin position="10"/>
        <end position="161"/>
    </location>
</feature>
<dbReference type="HAMAP" id="MF_01374">
    <property type="entry name" value="Glyoxalase_2"/>
    <property type="match status" value="1"/>
</dbReference>
<keyword evidence="10" id="KW-1185">Reference proteome</keyword>
<keyword evidence="4 7" id="KW-0479">Metal-binding</keyword>
<feature type="binding site" evidence="7">
    <location>
        <position position="51"/>
    </location>
    <ligand>
        <name>Zn(2+)</name>
        <dbReference type="ChEBI" id="CHEBI:29105"/>
        <label>1</label>
    </ligand>
</feature>
<comment type="catalytic activity">
    <reaction evidence="1 7">
        <text>an S-(2-hydroxyacyl)glutathione + H2O = a 2-hydroxy carboxylate + glutathione + H(+)</text>
        <dbReference type="Rhea" id="RHEA:21864"/>
        <dbReference type="ChEBI" id="CHEBI:15377"/>
        <dbReference type="ChEBI" id="CHEBI:15378"/>
        <dbReference type="ChEBI" id="CHEBI:57925"/>
        <dbReference type="ChEBI" id="CHEBI:58896"/>
        <dbReference type="ChEBI" id="CHEBI:71261"/>
        <dbReference type="EC" id="3.1.2.6"/>
    </reaction>
</comment>
<evidence type="ECO:0000256" key="7">
    <source>
        <dbReference type="HAMAP-Rule" id="MF_01374"/>
    </source>
</evidence>
<feature type="binding site" evidence="7">
    <location>
        <position position="123"/>
    </location>
    <ligand>
        <name>Zn(2+)</name>
        <dbReference type="ChEBI" id="CHEBI:29105"/>
        <label>2</label>
    </ligand>
</feature>
<dbReference type="PANTHER" id="PTHR43705">
    <property type="entry name" value="HYDROXYACYLGLUTATHIONE HYDROLASE"/>
    <property type="match status" value="1"/>
</dbReference>
<evidence type="ECO:0000256" key="5">
    <source>
        <dbReference type="ARBA" id="ARBA00022801"/>
    </source>
</evidence>
<accession>A0ABX8WSE8</accession>
<feature type="binding site" evidence="7">
    <location>
        <position position="161"/>
    </location>
    <ligand>
        <name>Zn(2+)</name>
        <dbReference type="ChEBI" id="CHEBI:29105"/>
        <label>2</label>
    </ligand>
</feature>
<dbReference type="InterPro" id="IPR001279">
    <property type="entry name" value="Metallo-B-lactamas"/>
</dbReference>
<dbReference type="RefSeq" id="WP_220380531.1">
    <property type="nucleotide sequence ID" value="NZ_CP080544.1"/>
</dbReference>
<dbReference type="Proteomes" id="UP000824755">
    <property type="component" value="Chromosome"/>
</dbReference>
<feature type="binding site" evidence="7">
    <location>
        <position position="49"/>
    </location>
    <ligand>
        <name>Zn(2+)</name>
        <dbReference type="ChEBI" id="CHEBI:29105"/>
        <label>1</label>
    </ligand>
</feature>
<dbReference type="SMART" id="SM00849">
    <property type="entry name" value="Lactamase_B"/>
    <property type="match status" value="1"/>
</dbReference>
<dbReference type="EC" id="3.1.2.6" evidence="7"/>
<evidence type="ECO:0000313" key="10">
    <source>
        <dbReference type="Proteomes" id="UP000824755"/>
    </source>
</evidence>
<proteinExistence type="inferred from homology"/>
<dbReference type="Pfam" id="PF16123">
    <property type="entry name" value="HAGH_C"/>
    <property type="match status" value="1"/>
</dbReference>